<proteinExistence type="predicted"/>
<sequence length="421" mass="46717">MKPTRKFTADDGDFSTGLSGPDTIEIDIDTTNKMFDSLAVHANGEKGGIKRENLNEDLEADIKALEDRSDTKDKEIQALQEKDTVLQLQITSNDDDITTLQEKDINLQRQIENNDIDISNLQNSKADKLDTYTKTEIDEKETGIQNQIISNDNDITTLQAKDINLQNQIRNSNTDISNLQTGKSDKANTYTQANVDDLLSAIEGVGYTTETLMSLKALINNTQNQLNTLNDTFSTDAERIKAINDVINQFEIADTNINAMLKNKANKTDVYTKSETNSKVWGAGNLADRCITGIKIGLLQVKNENIQNGVITAEKLAATLLASIEDIAINVRFEKLEDAKYETVTNDSSIFSLNGEKGQLSECKILARTYTNLFRIQNLQDSMLATSVGTNISFKENGGIKNGEFKKVDVFSNHVYFIAVD</sequence>
<dbReference type="EMBL" id="SLWV01000003">
    <property type="protein sequence ID" value="TCO79133.1"/>
    <property type="molecule type" value="Genomic_DNA"/>
</dbReference>
<dbReference type="Proteomes" id="UP000294919">
    <property type="component" value="Unassembled WGS sequence"/>
</dbReference>
<comment type="caution">
    <text evidence="3">The sequence shown here is derived from an EMBL/GenBank/DDBJ whole genome shotgun (WGS) entry which is preliminary data.</text>
</comment>
<evidence type="ECO:0000313" key="4">
    <source>
        <dbReference type="Proteomes" id="UP000294919"/>
    </source>
</evidence>
<protein>
    <submittedName>
        <fullName evidence="3">Uncharacterized protein</fullName>
    </submittedName>
</protein>
<name>A0A4R2KZ00_9FIRM</name>
<evidence type="ECO:0000256" key="1">
    <source>
        <dbReference type="SAM" id="Coils"/>
    </source>
</evidence>
<dbReference type="RefSeq" id="WP_132242875.1">
    <property type="nucleotide sequence ID" value="NZ_SLWV01000003.1"/>
</dbReference>
<evidence type="ECO:0000313" key="3">
    <source>
        <dbReference type="EMBL" id="TCO79133.1"/>
    </source>
</evidence>
<accession>A0A4R2KZ00</accession>
<gene>
    <name evidence="3" type="ORF">EV214_103185</name>
</gene>
<feature type="coiled-coil region" evidence="1">
    <location>
        <begin position="55"/>
        <end position="82"/>
    </location>
</feature>
<reference evidence="3 4" key="1">
    <citation type="submission" date="2019-03" db="EMBL/GenBank/DDBJ databases">
        <title>Genomic Encyclopedia of Type Strains, Phase IV (KMG-IV): sequencing the most valuable type-strain genomes for metagenomic binning, comparative biology and taxonomic classification.</title>
        <authorList>
            <person name="Goeker M."/>
        </authorList>
    </citation>
    <scope>NUCLEOTIDE SEQUENCE [LARGE SCALE GENOMIC DNA]</scope>
    <source>
        <strain evidence="3 4">DSM 102940</strain>
    </source>
</reference>
<organism evidence="3 4">
    <name type="scientific">Marinisporobacter balticus</name>
    <dbReference type="NCBI Taxonomy" id="2018667"/>
    <lineage>
        <taxon>Bacteria</taxon>
        <taxon>Bacillati</taxon>
        <taxon>Bacillota</taxon>
        <taxon>Clostridia</taxon>
        <taxon>Peptostreptococcales</taxon>
        <taxon>Thermotaleaceae</taxon>
        <taxon>Marinisporobacter</taxon>
    </lineage>
</organism>
<keyword evidence="1" id="KW-0175">Coiled coil</keyword>
<evidence type="ECO:0000256" key="2">
    <source>
        <dbReference type="SAM" id="MobiDB-lite"/>
    </source>
</evidence>
<feature type="region of interest" description="Disordered" evidence="2">
    <location>
        <begin position="1"/>
        <end position="20"/>
    </location>
</feature>
<keyword evidence="4" id="KW-1185">Reference proteome</keyword>
<dbReference type="AlphaFoldDB" id="A0A4R2KZ00"/>